<dbReference type="GeneID" id="26633528"/>
<dbReference type="PANTHER" id="PTHR36180">
    <property type="entry name" value="DNA-BINDING PROTEIN-RELATED-RELATED"/>
    <property type="match status" value="1"/>
</dbReference>
<dbReference type="Pfam" id="PF02498">
    <property type="entry name" value="Bro-N"/>
    <property type="match status" value="1"/>
</dbReference>
<evidence type="ECO:0000259" key="1">
    <source>
        <dbReference type="PROSITE" id="PS51750"/>
    </source>
</evidence>
<dbReference type="InterPro" id="IPR005039">
    <property type="entry name" value="Ant_C"/>
</dbReference>
<evidence type="ECO:0000313" key="3">
    <source>
        <dbReference type="Proteomes" id="UP000203046"/>
    </source>
</evidence>
<dbReference type="EMBL" id="KR997930">
    <property type="protein sequence ID" value="AKU45027.1"/>
    <property type="molecule type" value="Genomic_DNA"/>
</dbReference>
<dbReference type="OrthoDB" id="5682at10239"/>
<dbReference type="RefSeq" id="YP_009206775.1">
    <property type="nucleotide sequence ID" value="NC_028889.1"/>
</dbReference>
<protein>
    <submittedName>
        <fullName evidence="2">Antirepressor</fullName>
    </submittedName>
</protein>
<dbReference type="Proteomes" id="UP000203046">
    <property type="component" value="Segment"/>
</dbReference>
<dbReference type="Pfam" id="PF03374">
    <property type="entry name" value="ANT"/>
    <property type="match status" value="1"/>
</dbReference>
<organism evidence="2 3">
    <name type="scientific">Mycobacterium phage Florinda</name>
    <dbReference type="NCBI Taxonomy" id="1675549"/>
    <lineage>
        <taxon>Viruses</taxon>
        <taxon>Duplodnaviria</taxon>
        <taxon>Heunggongvirae</taxon>
        <taxon>Uroviricota</taxon>
        <taxon>Caudoviricetes</taxon>
        <taxon>Gracegardnervirinae</taxon>
        <taxon>Cheoctovirus</taxon>
        <taxon>Cheoctovirus florinda</taxon>
    </lineage>
</organism>
<sequence>MSELDHTNGANTALVPFAYGDAAVRVVVIDGEPWFVLADLCKVLGLTTPAKVVERLDDGVSQTHPISDSLGRTQQATIVSESGMYEVVIRSDKPEAVKFRRWITGEVLPAIRKTGSYSLDAQVPKTLPEALRAYAREVEAREAAEAYARDLEPKAEYVDDFVSPDDCLTFRTLANQINMKETELRELLVEKKRIYRKFIGRRFSRKAGKLVDEYEWRAYADWKHHFRLIPQHNAPRHHNNQVRQTLYVTPPGAQAIRKIAGVLV</sequence>
<accession>A0A0K1LR68</accession>
<dbReference type="PANTHER" id="PTHR36180:SF2">
    <property type="entry name" value="BRO FAMILY PROTEIN"/>
    <property type="match status" value="1"/>
</dbReference>
<keyword evidence="3" id="KW-1185">Reference proteome</keyword>
<name>A0A0K1LR68_9CAUD</name>
<dbReference type="KEGG" id="vg:26633528"/>
<dbReference type="InterPro" id="IPR003497">
    <property type="entry name" value="BRO_N_domain"/>
</dbReference>
<dbReference type="SMART" id="SM01040">
    <property type="entry name" value="Bro-N"/>
    <property type="match status" value="1"/>
</dbReference>
<reference evidence="2 3" key="1">
    <citation type="journal article" date="2016" name="BMC Microbiol.">
        <title>Characterization of mycobacteria and mycobacteriophages isolated from compost at the Sao Paulo Zoo Park Foundation in Brazil and creation of the new mycobacteriophage Cluster U.</title>
        <authorList>
            <person name="Lima-Junior J.D."/>
            <person name="Viana-Niero C."/>
            <person name="Conde Oliveira D.V."/>
            <person name="Machado G.E."/>
            <person name="Rabello M.C."/>
            <person name="Martins-Junior J."/>
            <person name="Martins L.F."/>
            <person name="Digiampietri L.A."/>
            <person name="da Silva A.M."/>
            <person name="Setubal J.C."/>
            <person name="Russell D.A."/>
            <person name="Jacobs-Sera D."/>
            <person name="Pope W.H."/>
            <person name="Hatfull G.F."/>
            <person name="Leao S.C."/>
        </authorList>
    </citation>
    <scope>NUCLEOTIDE SEQUENCE [LARGE SCALE GENOMIC DNA]</scope>
</reference>
<proteinExistence type="predicted"/>
<dbReference type="PROSITE" id="PS51750">
    <property type="entry name" value="BRO_N"/>
    <property type="match status" value="1"/>
</dbReference>
<feature type="domain" description="Bro-N" evidence="1">
    <location>
        <begin position="11"/>
        <end position="115"/>
    </location>
</feature>
<dbReference type="GO" id="GO:0003677">
    <property type="term" value="F:DNA binding"/>
    <property type="evidence" value="ECO:0007669"/>
    <property type="project" value="InterPro"/>
</dbReference>
<gene>
    <name evidence="2" type="ORF">FLORINDA_57</name>
</gene>
<evidence type="ECO:0000313" key="2">
    <source>
        <dbReference type="EMBL" id="AKU45027.1"/>
    </source>
</evidence>